<keyword evidence="2" id="KW-1185">Reference proteome</keyword>
<sequence length="143" mass="16042">MSDTDITKLSRGVFLLVLLIMIGVTVAETQLNRLTHRQEFAQAFAVKRDNNGQYAAYLFGNSVKARAVYPVAQVTGDQQIIVNVAGGKLVMPTRVRIDTQAILAKLAAWYQRMIQQAAEGKRLLQQYMAAFCGDLVQYLNQYR</sequence>
<evidence type="ECO:0000313" key="1">
    <source>
        <dbReference type="EMBL" id="SDL77635.1"/>
    </source>
</evidence>
<organism evidence="1 2">
    <name type="scientific">Dendrosporobacter quercicolus</name>
    <dbReference type="NCBI Taxonomy" id="146817"/>
    <lineage>
        <taxon>Bacteria</taxon>
        <taxon>Bacillati</taxon>
        <taxon>Bacillota</taxon>
        <taxon>Negativicutes</taxon>
        <taxon>Selenomonadales</taxon>
        <taxon>Sporomusaceae</taxon>
        <taxon>Dendrosporobacter</taxon>
    </lineage>
</organism>
<dbReference type="OrthoDB" id="1681756at2"/>
<dbReference type="STRING" id="146817.SAMN04488502_101798"/>
<dbReference type="AlphaFoldDB" id="A0A1G9MVH4"/>
<evidence type="ECO:0000313" key="2">
    <source>
        <dbReference type="Proteomes" id="UP000214880"/>
    </source>
</evidence>
<dbReference type="RefSeq" id="WP_092068550.1">
    <property type="nucleotide sequence ID" value="NZ_FNHB01000001.1"/>
</dbReference>
<accession>A0A1G9MVH4</accession>
<gene>
    <name evidence="1" type="ORF">SAMN04488502_101798</name>
</gene>
<dbReference type="Proteomes" id="UP000214880">
    <property type="component" value="Unassembled WGS sequence"/>
</dbReference>
<dbReference type="EMBL" id="FNHB01000001">
    <property type="protein sequence ID" value="SDL77635.1"/>
    <property type="molecule type" value="Genomic_DNA"/>
</dbReference>
<proteinExistence type="predicted"/>
<protein>
    <submittedName>
        <fullName evidence="1">Uncharacterized protein</fullName>
    </submittedName>
</protein>
<reference evidence="1 2" key="1">
    <citation type="submission" date="2016-10" db="EMBL/GenBank/DDBJ databases">
        <authorList>
            <person name="de Groot N.N."/>
        </authorList>
    </citation>
    <scope>NUCLEOTIDE SEQUENCE [LARGE SCALE GENOMIC DNA]</scope>
    <source>
        <strain evidence="1 2">DSM 1736</strain>
    </source>
</reference>
<name>A0A1G9MVH4_9FIRM</name>